<dbReference type="RefSeq" id="WP_013676068.1">
    <property type="nucleotide sequence ID" value="NC_015312.1"/>
</dbReference>
<dbReference type="Gene3D" id="2.70.70.10">
    <property type="entry name" value="Glucose Permease (Domain IIA)"/>
    <property type="match status" value="1"/>
</dbReference>
<sequence>MSRHRSPSGRRAHHGFPLPALAAGTGTGGAHRATSLPGTPVTRIVAVVVAGGAVAATAQAVHVGALDVPGLTAMMSSDAAPTAPAAAGGVAGAPVTDVAALADPAAPAPTADVLQLVAARGADLVATTQQQLDAAQQAQQRAVQQAQEQAQRAAAAAQAEAAAKAAEATRAVQIVTGRVSSGFGARGGAMHAGLDIAAPIGTPIRVPLDGVVISSGPASGFGLWVRVRHDDGTITVYGHINRSLVSVGQHVSAGQQIAEVGNRGQSTGPHLHIEVVTPGGQKINPKPWLDSHGFRYT</sequence>
<evidence type="ECO:0000256" key="1">
    <source>
        <dbReference type="SAM" id="Coils"/>
    </source>
</evidence>
<dbReference type="SUPFAM" id="SSF51261">
    <property type="entry name" value="Duplicated hybrid motif"/>
    <property type="match status" value="1"/>
</dbReference>
<dbReference type="Proteomes" id="UP000007809">
    <property type="component" value="Chromosome"/>
</dbReference>
<reference evidence="5 6" key="1">
    <citation type="journal article" date="2011" name="J. Bacteriol.">
        <title>Genome sequence of the 1,4-dioxane-degrading Pseudonocardia dioxanivorans strain CB1190.</title>
        <authorList>
            <person name="Sales C.M."/>
            <person name="Mahendra S."/>
            <person name="Grostern A."/>
            <person name="Parales R.E."/>
            <person name="Goodwin L.A."/>
            <person name="Woyke T."/>
            <person name="Nolan M."/>
            <person name="Lapidus A."/>
            <person name="Chertkov O."/>
            <person name="Ovchinnikova G."/>
            <person name="Sczyrba A."/>
            <person name="Alvarez-Cohen L."/>
        </authorList>
    </citation>
    <scope>NUCLEOTIDE SEQUENCE [LARGE SCALE GENOMIC DNA]</scope>
    <source>
        <strain evidence="6">ATCC 55486 / DSM 44775 / JCM 13855 / CB1190</strain>
    </source>
</reference>
<feature type="chain" id="PRO_5003306534" evidence="3">
    <location>
        <begin position="23"/>
        <end position="297"/>
    </location>
</feature>
<feature type="coiled-coil region" evidence="1">
    <location>
        <begin position="125"/>
        <end position="167"/>
    </location>
</feature>
<dbReference type="eggNOG" id="COG0739">
    <property type="taxonomic scope" value="Bacteria"/>
</dbReference>
<dbReference type="EMBL" id="CP002593">
    <property type="protein sequence ID" value="AEA26152.1"/>
    <property type="molecule type" value="Genomic_DNA"/>
</dbReference>
<keyword evidence="6" id="KW-1185">Reference proteome</keyword>
<dbReference type="CDD" id="cd12797">
    <property type="entry name" value="M23_peptidase"/>
    <property type="match status" value="1"/>
</dbReference>
<dbReference type="Pfam" id="PF01551">
    <property type="entry name" value="Peptidase_M23"/>
    <property type="match status" value="1"/>
</dbReference>
<feature type="signal peptide" evidence="3">
    <location>
        <begin position="1"/>
        <end position="22"/>
    </location>
</feature>
<dbReference type="KEGG" id="pdx:Psed_3986"/>
<feature type="region of interest" description="Disordered" evidence="2">
    <location>
        <begin position="1"/>
        <end position="36"/>
    </location>
</feature>
<keyword evidence="1" id="KW-0175">Coiled coil</keyword>
<dbReference type="AlphaFoldDB" id="F4CPW9"/>
<evidence type="ECO:0000256" key="2">
    <source>
        <dbReference type="SAM" id="MobiDB-lite"/>
    </source>
</evidence>
<evidence type="ECO:0000313" key="6">
    <source>
        <dbReference type="Proteomes" id="UP000007809"/>
    </source>
</evidence>
<proteinExistence type="predicted"/>
<feature type="domain" description="M23ase beta-sheet core" evidence="4">
    <location>
        <begin position="190"/>
        <end position="285"/>
    </location>
</feature>
<dbReference type="InterPro" id="IPR016047">
    <property type="entry name" value="M23ase_b-sheet_dom"/>
</dbReference>
<dbReference type="HOGENOM" id="CLU_029425_3_1_11"/>
<dbReference type="InterPro" id="IPR011055">
    <property type="entry name" value="Dup_hybrid_motif"/>
</dbReference>
<organism evidence="5 6">
    <name type="scientific">Pseudonocardia dioxanivorans (strain ATCC 55486 / DSM 44775 / JCM 13855 / CB1190)</name>
    <dbReference type="NCBI Taxonomy" id="675635"/>
    <lineage>
        <taxon>Bacteria</taxon>
        <taxon>Bacillati</taxon>
        <taxon>Actinomycetota</taxon>
        <taxon>Actinomycetes</taxon>
        <taxon>Pseudonocardiales</taxon>
        <taxon>Pseudonocardiaceae</taxon>
        <taxon>Pseudonocardia</taxon>
    </lineage>
</organism>
<gene>
    <name evidence="5" type="ordered locus">Psed_3986</name>
</gene>
<evidence type="ECO:0000256" key="3">
    <source>
        <dbReference type="SAM" id="SignalP"/>
    </source>
</evidence>
<dbReference type="STRING" id="675635.Psed_3986"/>
<dbReference type="PANTHER" id="PTHR21666">
    <property type="entry name" value="PEPTIDASE-RELATED"/>
    <property type="match status" value="1"/>
</dbReference>
<feature type="compositionally biased region" description="Basic residues" evidence="2">
    <location>
        <begin position="1"/>
        <end position="14"/>
    </location>
</feature>
<protein>
    <submittedName>
        <fullName evidence="5">Peptidase M23</fullName>
    </submittedName>
</protein>
<dbReference type="PANTHER" id="PTHR21666:SF270">
    <property type="entry name" value="MUREIN HYDROLASE ACTIVATOR ENVC"/>
    <property type="match status" value="1"/>
</dbReference>
<keyword evidence="3" id="KW-0732">Signal</keyword>
<evidence type="ECO:0000259" key="4">
    <source>
        <dbReference type="Pfam" id="PF01551"/>
    </source>
</evidence>
<evidence type="ECO:0000313" key="5">
    <source>
        <dbReference type="EMBL" id="AEA26152.1"/>
    </source>
</evidence>
<accession>F4CPW9</accession>
<dbReference type="GO" id="GO:0004222">
    <property type="term" value="F:metalloendopeptidase activity"/>
    <property type="evidence" value="ECO:0007669"/>
    <property type="project" value="TreeGrafter"/>
</dbReference>
<dbReference type="InterPro" id="IPR050570">
    <property type="entry name" value="Cell_wall_metabolism_enzyme"/>
</dbReference>
<name>F4CPW9_PSEUX</name>